<dbReference type="SUPFAM" id="SSF159664">
    <property type="entry name" value="CobE/GbiG C-terminal domain-like"/>
    <property type="match status" value="1"/>
</dbReference>
<accession>A0ABN1FZV0</accession>
<evidence type="ECO:0000313" key="3">
    <source>
        <dbReference type="Proteomes" id="UP001424441"/>
    </source>
</evidence>
<reference evidence="2 3" key="1">
    <citation type="journal article" date="2019" name="Int. J. Syst. Evol. Microbiol.">
        <title>The Global Catalogue of Microorganisms (GCM) 10K type strain sequencing project: providing services to taxonomists for standard genome sequencing and annotation.</title>
        <authorList>
            <consortium name="The Broad Institute Genomics Platform"/>
            <consortium name="The Broad Institute Genome Sequencing Center for Infectious Disease"/>
            <person name="Wu L."/>
            <person name="Ma J."/>
        </authorList>
    </citation>
    <scope>NUCLEOTIDE SEQUENCE [LARGE SCALE GENOMIC DNA]</scope>
    <source>
        <strain evidence="2 3">JCM 15115</strain>
    </source>
</reference>
<dbReference type="PANTHER" id="PTHR37477">
    <property type="entry name" value="COBALT-PRECORRIN-5A HYDROLASE"/>
    <property type="match status" value="1"/>
</dbReference>
<protein>
    <submittedName>
        <fullName evidence="2">Cobalamin biosynthesis protein</fullName>
    </submittedName>
</protein>
<proteinExistence type="predicted"/>
<dbReference type="EMBL" id="BAAADE010000002">
    <property type="protein sequence ID" value="GAA0601305.1"/>
    <property type="molecule type" value="Genomic_DNA"/>
</dbReference>
<dbReference type="InterPro" id="IPR036518">
    <property type="entry name" value="CobE/GbiG_C_sf"/>
</dbReference>
<dbReference type="Gene3D" id="3.30.420.180">
    <property type="entry name" value="CobE/GbiG C-terminal domain"/>
    <property type="match status" value="1"/>
</dbReference>
<dbReference type="Pfam" id="PF01890">
    <property type="entry name" value="CbiG_C"/>
    <property type="match status" value="1"/>
</dbReference>
<evidence type="ECO:0000313" key="2">
    <source>
        <dbReference type="EMBL" id="GAA0601305.1"/>
    </source>
</evidence>
<organism evidence="2 3">
    <name type="scientific">Paenochrobactrum glaciei</name>
    <dbReference type="NCBI Taxonomy" id="486407"/>
    <lineage>
        <taxon>Bacteria</taxon>
        <taxon>Pseudomonadati</taxon>
        <taxon>Pseudomonadota</taxon>
        <taxon>Alphaproteobacteria</taxon>
        <taxon>Hyphomicrobiales</taxon>
        <taxon>Brucellaceae</taxon>
        <taxon>Paenochrobactrum</taxon>
    </lineage>
</organism>
<comment type="caution">
    <text evidence="2">The sequence shown here is derived from an EMBL/GenBank/DDBJ whole genome shotgun (WGS) entry which is preliminary data.</text>
</comment>
<dbReference type="Proteomes" id="UP001424441">
    <property type="component" value="Unassembled WGS sequence"/>
</dbReference>
<keyword evidence="3" id="KW-1185">Reference proteome</keyword>
<feature type="domain" description="CobE/GbiG C-terminal" evidence="1">
    <location>
        <begin position="2"/>
        <end position="117"/>
    </location>
</feature>
<name>A0ABN1FZV0_9HYPH</name>
<evidence type="ECO:0000259" key="1">
    <source>
        <dbReference type="Pfam" id="PF01890"/>
    </source>
</evidence>
<dbReference type="PANTHER" id="PTHR37477:SF1">
    <property type="entry name" value="COBALT-PRECORRIN-5A HYDROLASE"/>
    <property type="match status" value="1"/>
</dbReference>
<dbReference type="InterPro" id="IPR002750">
    <property type="entry name" value="CobE/GbiG_C"/>
</dbReference>
<sequence>MVILGIGFSSAAKPAEVVELARQLSAGHEIDGIATIASKRGSAVIAALEDVFKVPVFFYEASALETMTERLKNPSDQLFKRIGCHGVAEAAALMAAGKQAVLIVEKVSFANATFALAQTG</sequence>
<dbReference type="RefSeq" id="WP_343804105.1">
    <property type="nucleotide sequence ID" value="NZ_BAAADE010000002.1"/>
</dbReference>
<dbReference type="InterPro" id="IPR052553">
    <property type="entry name" value="CbiG_hydrolase"/>
</dbReference>
<gene>
    <name evidence="2" type="ORF">GCM10008943_15630</name>
</gene>